<gene>
    <name evidence="3" type="ORF">RND61_27565</name>
</gene>
<feature type="compositionally biased region" description="Pro residues" evidence="1">
    <location>
        <begin position="49"/>
        <end position="88"/>
    </location>
</feature>
<dbReference type="EMBL" id="JAWCTQ010000048">
    <property type="protein sequence ID" value="MDT9685795.1"/>
    <property type="molecule type" value="Genomic_DNA"/>
</dbReference>
<dbReference type="Proteomes" id="UP001250181">
    <property type="component" value="Unassembled WGS sequence"/>
</dbReference>
<dbReference type="InterPro" id="IPR015943">
    <property type="entry name" value="WD40/YVTN_repeat-like_dom_sf"/>
</dbReference>
<organism evidence="3 4">
    <name type="scientific">Streptomyces tamarix</name>
    <dbReference type="NCBI Taxonomy" id="3078565"/>
    <lineage>
        <taxon>Bacteria</taxon>
        <taxon>Bacillati</taxon>
        <taxon>Actinomycetota</taxon>
        <taxon>Actinomycetes</taxon>
        <taxon>Kitasatosporales</taxon>
        <taxon>Streptomycetaceae</taxon>
        <taxon>Streptomyces</taxon>
    </lineage>
</organism>
<dbReference type="InterPro" id="IPR002372">
    <property type="entry name" value="PQQ_rpt_dom"/>
</dbReference>
<evidence type="ECO:0000259" key="2">
    <source>
        <dbReference type="Pfam" id="PF13360"/>
    </source>
</evidence>
<dbReference type="SUPFAM" id="SSF50998">
    <property type="entry name" value="Quinoprotein alcohol dehydrogenase-like"/>
    <property type="match status" value="1"/>
</dbReference>
<accession>A0ABU3QSQ1</accession>
<protein>
    <submittedName>
        <fullName evidence="3">PQQ-binding-like beta-propeller repeat protein</fullName>
    </submittedName>
</protein>
<sequence length="605" mass="62633">MTQPPPPPSQPPGPPPGGFGAPQDPPPGGFGAPAPPPQGDPAYGYPQAPATPPPGQPVPPPYGQPAPPPYGYPGQPPVQPPPGAPNQPPAYGYPTAPMHQAMPPQPGVPGAPAGPGAPGGRGKLSAQMKIVIAAAVAVALIVGSGVWYASTKGDDPATPTANSDSGTGGSDGKDDGPKAPDGAGTEKAPADPQAKVAFQIPAPVVTDTVTTAGSWLTDKTYVKSGVNEVVGYDALKGTKLWSLPLPGEICSASRHVKDNKTALVFQPSKPTPQLKYPACSEVGVIDLDAGKMLWTKSVTGASRGDRKVAWDEVTIGANTVAAGGTHGGAAWDLAGGKELWRPQENAEGCYDMGYGGGAGLVAARKCGDTDNQYVTIQNLDPVTGAPLSSYKMPTGVEYASIVSTRPLVVAADVGDTAGDGSGISDFFSLDEKTGKLKAKITADAERYAGKCRSTDVENCEKLVVGNGRLYVPTEAHEGSGEDYNRVNEIVAFDLATGKLTGQKLDSGTNTQVFPVRMDGGNLIAYKTPGYERGGQIVSVDGGTFEETVLLKTPVDRAISNAERSLAEREDMLYRDGRLYLADYFVSKPSTVVKETRYLALVFTTR</sequence>
<feature type="region of interest" description="Disordered" evidence="1">
    <location>
        <begin position="1"/>
        <end position="123"/>
    </location>
</feature>
<evidence type="ECO:0000313" key="4">
    <source>
        <dbReference type="Proteomes" id="UP001250181"/>
    </source>
</evidence>
<dbReference type="Pfam" id="PF13360">
    <property type="entry name" value="PQQ_2"/>
    <property type="match status" value="1"/>
</dbReference>
<comment type="caution">
    <text evidence="3">The sequence shown here is derived from an EMBL/GenBank/DDBJ whole genome shotgun (WGS) entry which is preliminary data.</text>
</comment>
<reference evidence="3 4" key="1">
    <citation type="submission" date="2023-09" db="EMBL/GenBank/DDBJ databases">
        <title>Streptomyces sp. nov.: A antagonism against Alternaria gaisen Producing Streptochlin, Isolated from Tamarix root soil.</title>
        <authorList>
            <person name="Chen Y."/>
        </authorList>
    </citation>
    <scope>NUCLEOTIDE SEQUENCE [LARGE SCALE GENOMIC DNA]</scope>
    <source>
        <strain evidence="3 4">TRM76323</strain>
    </source>
</reference>
<feature type="region of interest" description="Disordered" evidence="1">
    <location>
        <begin position="151"/>
        <end position="192"/>
    </location>
</feature>
<proteinExistence type="predicted"/>
<feature type="domain" description="Pyrrolo-quinoline quinone repeat" evidence="2">
    <location>
        <begin position="280"/>
        <end position="510"/>
    </location>
</feature>
<keyword evidence="4" id="KW-1185">Reference proteome</keyword>
<dbReference type="Gene3D" id="2.130.10.10">
    <property type="entry name" value="YVTN repeat-like/Quinoprotein amine dehydrogenase"/>
    <property type="match status" value="1"/>
</dbReference>
<dbReference type="InterPro" id="IPR011047">
    <property type="entry name" value="Quinoprotein_ADH-like_sf"/>
</dbReference>
<feature type="compositionally biased region" description="Pro residues" evidence="1">
    <location>
        <begin position="1"/>
        <end position="39"/>
    </location>
</feature>
<evidence type="ECO:0000313" key="3">
    <source>
        <dbReference type="EMBL" id="MDT9685795.1"/>
    </source>
</evidence>
<name>A0ABU3QSQ1_9ACTN</name>
<dbReference type="RefSeq" id="WP_315880835.1">
    <property type="nucleotide sequence ID" value="NZ_JAWCTQ010000048.1"/>
</dbReference>
<evidence type="ECO:0000256" key="1">
    <source>
        <dbReference type="SAM" id="MobiDB-lite"/>
    </source>
</evidence>